<dbReference type="OrthoDB" id="4115225at2759"/>
<dbReference type="eggNOG" id="ENOG502T4KF">
    <property type="taxonomic scope" value="Eukaryota"/>
</dbReference>
<evidence type="ECO:0000313" key="3">
    <source>
        <dbReference type="Proteomes" id="UP000030752"/>
    </source>
</evidence>
<proteinExistence type="predicted"/>
<dbReference type="VEuPathDB" id="FungiDB:HMPREF1541_00300"/>
<dbReference type="EMBL" id="KB822711">
    <property type="protein sequence ID" value="ETN46116.1"/>
    <property type="molecule type" value="Genomic_DNA"/>
</dbReference>
<evidence type="ECO:0008006" key="4">
    <source>
        <dbReference type="Google" id="ProtNLM"/>
    </source>
</evidence>
<sequence>MNLTGSRGSTDDAGSPASPSGISVFSPGGVDQVQTPFTLPGSDHSSPTFNSSPASTPVEKEQLQPPDPEKIETSVITVSTEGVSATEPSPEVSPEEEDDDFNDLSMQPYFREFSPHDQVDPFNQLPVRVSSQIHLVLQHGLKIYRFSGNNYKLAYLPEHIRDNINQFPIADVIQRSIHQPHHLYAFLACLSIRMQKIFREDIQEQAPISFRRHASHHLRKELIKSGKTGVVDRHTILDILFLVVSETATGEYESARKHLRVVAKLYHLLDLTQHFDHWISESCAHVDNQLALSTGKPPTLPQDFDPGPLLPERRAALQREIRWLLQSGVSSGCWHPSPVSLTVRAAPLGLRDAIADLSRTMDLRMGSMFDHGLRKGMFSDALAGIVTDIVECVAIAKVVWLSPVAVCFDAEWLCRKARAVLRRLLKLAPENNIGPLDVVGKCMEVVRCTLLILMAHACTMIGFQTARLNVLKLQNALAFALKSWAPALGLTPELERVDNHPLPALVQDQLSHILFNTMVGVFAADLPGYEGTETFFMVRVLNLCNLLGIHSYDDLREHMVKFLYSPVLQEPSVLKVAAKLEAREHMRPRASL</sequence>
<evidence type="ECO:0000256" key="1">
    <source>
        <dbReference type="SAM" id="MobiDB-lite"/>
    </source>
</evidence>
<dbReference type="Proteomes" id="UP000030752">
    <property type="component" value="Unassembled WGS sequence"/>
</dbReference>
<feature type="compositionally biased region" description="Basic and acidic residues" evidence="1">
    <location>
        <begin position="58"/>
        <end position="72"/>
    </location>
</feature>
<dbReference type="HOGENOM" id="CLU_028475_0_0_1"/>
<dbReference type="InParanoid" id="W2SBK5"/>
<name>W2SBK5_CYPE1</name>
<dbReference type="GeneID" id="19967639"/>
<evidence type="ECO:0000313" key="2">
    <source>
        <dbReference type="EMBL" id="ETN46116.1"/>
    </source>
</evidence>
<accession>W2SBK5</accession>
<feature type="compositionally biased region" description="Polar residues" evidence="1">
    <location>
        <begin position="32"/>
        <end position="55"/>
    </location>
</feature>
<reference evidence="2 3" key="1">
    <citation type="submission" date="2013-03" db="EMBL/GenBank/DDBJ databases">
        <title>The Genome Sequence of Phialophora europaea CBS 101466.</title>
        <authorList>
            <consortium name="The Broad Institute Genomics Platform"/>
            <person name="Cuomo C."/>
            <person name="de Hoog S."/>
            <person name="Gorbushina A."/>
            <person name="Walker B."/>
            <person name="Young S.K."/>
            <person name="Zeng Q."/>
            <person name="Gargeya S."/>
            <person name="Fitzgerald M."/>
            <person name="Haas B."/>
            <person name="Abouelleil A."/>
            <person name="Allen A.W."/>
            <person name="Alvarado L."/>
            <person name="Arachchi H.M."/>
            <person name="Berlin A.M."/>
            <person name="Chapman S.B."/>
            <person name="Gainer-Dewar J."/>
            <person name="Goldberg J."/>
            <person name="Griggs A."/>
            <person name="Gujja S."/>
            <person name="Hansen M."/>
            <person name="Howarth C."/>
            <person name="Imamovic A."/>
            <person name="Ireland A."/>
            <person name="Larimer J."/>
            <person name="McCowan C."/>
            <person name="Murphy C."/>
            <person name="Pearson M."/>
            <person name="Poon T.W."/>
            <person name="Priest M."/>
            <person name="Roberts A."/>
            <person name="Saif S."/>
            <person name="Shea T."/>
            <person name="Sisk P."/>
            <person name="Sykes S."/>
            <person name="Wortman J."/>
            <person name="Nusbaum C."/>
            <person name="Birren B."/>
        </authorList>
    </citation>
    <scope>NUCLEOTIDE SEQUENCE [LARGE SCALE GENOMIC DNA]</scope>
    <source>
        <strain evidence="2 3">CBS 101466</strain>
    </source>
</reference>
<feature type="compositionally biased region" description="Polar residues" evidence="1">
    <location>
        <begin position="74"/>
        <end position="83"/>
    </location>
</feature>
<dbReference type="RefSeq" id="XP_008710828.1">
    <property type="nucleotide sequence ID" value="XM_008712606.1"/>
</dbReference>
<protein>
    <recommendedName>
        <fullName evidence="4">Transcription factor domain-containing protein</fullName>
    </recommendedName>
</protein>
<feature type="region of interest" description="Disordered" evidence="1">
    <location>
        <begin position="1"/>
        <end position="100"/>
    </location>
</feature>
<keyword evidence="3" id="KW-1185">Reference proteome</keyword>
<dbReference type="AlphaFoldDB" id="W2SBK5"/>
<gene>
    <name evidence="2" type="ORF">HMPREF1541_00300</name>
</gene>
<organism evidence="2 3">
    <name type="scientific">Cyphellophora europaea (strain CBS 101466)</name>
    <name type="common">Phialophora europaea</name>
    <dbReference type="NCBI Taxonomy" id="1220924"/>
    <lineage>
        <taxon>Eukaryota</taxon>
        <taxon>Fungi</taxon>
        <taxon>Dikarya</taxon>
        <taxon>Ascomycota</taxon>
        <taxon>Pezizomycotina</taxon>
        <taxon>Eurotiomycetes</taxon>
        <taxon>Chaetothyriomycetidae</taxon>
        <taxon>Chaetothyriales</taxon>
        <taxon>Cyphellophoraceae</taxon>
        <taxon>Cyphellophora</taxon>
    </lineage>
</organism>